<reference evidence="1 2" key="1">
    <citation type="submission" date="2014-04" db="EMBL/GenBank/DDBJ databases">
        <authorList>
            <consortium name="DOE Joint Genome Institute"/>
            <person name="Kuo A."/>
            <person name="Tarkka M."/>
            <person name="Buscot F."/>
            <person name="Kohler A."/>
            <person name="Nagy L.G."/>
            <person name="Floudas D."/>
            <person name="Copeland A."/>
            <person name="Barry K.W."/>
            <person name="Cichocki N."/>
            <person name="Veneault-Fourrey C."/>
            <person name="LaButti K."/>
            <person name="Lindquist E.A."/>
            <person name="Lipzen A."/>
            <person name="Lundell T."/>
            <person name="Morin E."/>
            <person name="Murat C."/>
            <person name="Sun H."/>
            <person name="Tunlid A."/>
            <person name="Henrissat B."/>
            <person name="Grigoriev I.V."/>
            <person name="Hibbett D.S."/>
            <person name="Martin F."/>
            <person name="Nordberg H.P."/>
            <person name="Cantor M.N."/>
            <person name="Hua S.X."/>
        </authorList>
    </citation>
    <scope>NUCLEOTIDE SEQUENCE [LARGE SCALE GENOMIC DNA]</scope>
    <source>
        <strain evidence="1 2">F 1598</strain>
    </source>
</reference>
<sequence length="76" mass="8393">MNNFRCSFVGGCSGTVGHVGYCFPRCLEALDINFFLRSVSEIFSALALNKKCSVSQVTASTELKTRYKFSVTCHTL</sequence>
<dbReference type="AlphaFoldDB" id="A0A0C3B4M6"/>
<organism evidence="1 2">
    <name type="scientific">Piloderma croceum (strain F 1598)</name>
    <dbReference type="NCBI Taxonomy" id="765440"/>
    <lineage>
        <taxon>Eukaryota</taxon>
        <taxon>Fungi</taxon>
        <taxon>Dikarya</taxon>
        <taxon>Basidiomycota</taxon>
        <taxon>Agaricomycotina</taxon>
        <taxon>Agaricomycetes</taxon>
        <taxon>Agaricomycetidae</taxon>
        <taxon>Atheliales</taxon>
        <taxon>Atheliaceae</taxon>
        <taxon>Piloderma</taxon>
    </lineage>
</organism>
<dbReference type="HOGENOM" id="CLU_2655388_0_0_1"/>
<name>A0A0C3B4M6_PILCF</name>
<keyword evidence="2" id="KW-1185">Reference proteome</keyword>
<accession>A0A0C3B4M6</accession>
<reference evidence="2" key="2">
    <citation type="submission" date="2015-01" db="EMBL/GenBank/DDBJ databases">
        <title>Evolutionary Origins and Diversification of the Mycorrhizal Mutualists.</title>
        <authorList>
            <consortium name="DOE Joint Genome Institute"/>
            <consortium name="Mycorrhizal Genomics Consortium"/>
            <person name="Kohler A."/>
            <person name="Kuo A."/>
            <person name="Nagy L.G."/>
            <person name="Floudas D."/>
            <person name="Copeland A."/>
            <person name="Barry K.W."/>
            <person name="Cichocki N."/>
            <person name="Veneault-Fourrey C."/>
            <person name="LaButti K."/>
            <person name="Lindquist E.A."/>
            <person name="Lipzen A."/>
            <person name="Lundell T."/>
            <person name="Morin E."/>
            <person name="Murat C."/>
            <person name="Riley R."/>
            <person name="Ohm R."/>
            <person name="Sun H."/>
            <person name="Tunlid A."/>
            <person name="Henrissat B."/>
            <person name="Grigoriev I.V."/>
            <person name="Hibbett D.S."/>
            <person name="Martin F."/>
        </authorList>
    </citation>
    <scope>NUCLEOTIDE SEQUENCE [LARGE SCALE GENOMIC DNA]</scope>
    <source>
        <strain evidence="2">F 1598</strain>
    </source>
</reference>
<protein>
    <submittedName>
        <fullName evidence="1">Uncharacterized protein</fullName>
    </submittedName>
</protein>
<evidence type="ECO:0000313" key="1">
    <source>
        <dbReference type="EMBL" id="KIM72247.1"/>
    </source>
</evidence>
<evidence type="ECO:0000313" key="2">
    <source>
        <dbReference type="Proteomes" id="UP000054166"/>
    </source>
</evidence>
<proteinExistence type="predicted"/>
<dbReference type="Proteomes" id="UP000054166">
    <property type="component" value="Unassembled WGS sequence"/>
</dbReference>
<dbReference type="EMBL" id="KN833147">
    <property type="protein sequence ID" value="KIM72247.1"/>
    <property type="molecule type" value="Genomic_DNA"/>
</dbReference>
<gene>
    <name evidence="1" type="ORF">PILCRDRAFT_743583</name>
</gene>
<dbReference type="InParanoid" id="A0A0C3B4M6"/>